<evidence type="ECO:0000256" key="1">
    <source>
        <dbReference type="SAM" id="Phobius"/>
    </source>
</evidence>
<accession>A0A363UQW3</accession>
<feature type="transmembrane region" description="Helical" evidence="1">
    <location>
        <begin position="173"/>
        <end position="197"/>
    </location>
</feature>
<feature type="transmembrane region" description="Helical" evidence="1">
    <location>
        <begin position="76"/>
        <end position="94"/>
    </location>
</feature>
<gene>
    <name evidence="2" type="ORF">DEH80_01470</name>
</gene>
<evidence type="ECO:0000313" key="3">
    <source>
        <dbReference type="Proteomes" id="UP000251800"/>
    </source>
</evidence>
<dbReference type="AlphaFoldDB" id="A0A363UQW3"/>
<organism evidence="2 3">
    <name type="scientific">Abyssibacter profundi</name>
    <dbReference type="NCBI Taxonomy" id="2182787"/>
    <lineage>
        <taxon>Bacteria</taxon>
        <taxon>Pseudomonadati</taxon>
        <taxon>Pseudomonadota</taxon>
        <taxon>Gammaproteobacteria</taxon>
        <taxon>Chromatiales</taxon>
        <taxon>Oceanococcaceae</taxon>
        <taxon>Abyssibacter</taxon>
    </lineage>
</organism>
<protein>
    <submittedName>
        <fullName evidence="2">Uncharacterized protein</fullName>
    </submittedName>
</protein>
<dbReference type="Proteomes" id="UP000251800">
    <property type="component" value="Unassembled WGS sequence"/>
</dbReference>
<feature type="transmembrane region" description="Helical" evidence="1">
    <location>
        <begin position="129"/>
        <end position="153"/>
    </location>
</feature>
<keyword evidence="1" id="KW-0812">Transmembrane</keyword>
<evidence type="ECO:0000313" key="2">
    <source>
        <dbReference type="EMBL" id="PWN57836.1"/>
    </source>
</evidence>
<keyword evidence="1" id="KW-0472">Membrane</keyword>
<feature type="transmembrane region" description="Helical" evidence="1">
    <location>
        <begin position="42"/>
        <end position="64"/>
    </location>
</feature>
<proteinExistence type="predicted"/>
<sequence>MWAVTRLLHASRVTGWLIDALAFAGIVSWMRLRAWSAGDMVWSLWISSLSVGAVCFVAAFLGLLVRCLVGDNLSAALRHAVVGAAVGLVTLLFLLRSGEALILSAVIIAAGLALLALEVQATREAWLRVAVALVGGLFFLAFFSVHFGGFHAIHALFLNSFFPLVPEADRDPFAAFPVLIAAAGSQYLVMVVVALIVQWDDFSRPLNPAQGMFTPYVTVVKLHLTILAIGFLEAGGMAHWVNYLVLAVYFIPLGDLWHGLRPARDKATVSPP</sequence>
<comment type="caution">
    <text evidence="2">The sequence shown here is derived from an EMBL/GenBank/DDBJ whole genome shotgun (WGS) entry which is preliminary data.</text>
</comment>
<feature type="transmembrane region" description="Helical" evidence="1">
    <location>
        <begin position="12"/>
        <end position="30"/>
    </location>
</feature>
<dbReference type="Pfam" id="PF20108">
    <property type="entry name" value="DUF6498"/>
    <property type="match status" value="1"/>
</dbReference>
<keyword evidence="3" id="KW-1185">Reference proteome</keyword>
<name>A0A363UQW3_9GAMM</name>
<reference evidence="2 3" key="1">
    <citation type="submission" date="2018-05" db="EMBL/GenBank/DDBJ databases">
        <title>Abyssibacter profundi OUC007T gen. nov., sp. nov, a marine bacterium isolated from seawater of the Mariana Trench.</title>
        <authorList>
            <person name="Zhou S."/>
        </authorList>
    </citation>
    <scope>NUCLEOTIDE SEQUENCE [LARGE SCALE GENOMIC DNA]</scope>
    <source>
        <strain evidence="2 3">OUC007</strain>
    </source>
</reference>
<dbReference type="EMBL" id="QEQK01000001">
    <property type="protein sequence ID" value="PWN57836.1"/>
    <property type="molecule type" value="Genomic_DNA"/>
</dbReference>
<dbReference type="InterPro" id="IPR045466">
    <property type="entry name" value="DUF6498"/>
</dbReference>
<keyword evidence="1" id="KW-1133">Transmembrane helix</keyword>
<feature type="transmembrane region" description="Helical" evidence="1">
    <location>
        <begin position="100"/>
        <end position="117"/>
    </location>
</feature>
<feature type="transmembrane region" description="Helical" evidence="1">
    <location>
        <begin position="209"/>
        <end position="231"/>
    </location>
</feature>
<feature type="transmembrane region" description="Helical" evidence="1">
    <location>
        <begin position="237"/>
        <end position="257"/>
    </location>
</feature>